<sequence>MPHIVFESTSGLLSRLNFVQVMSTIHTDIAAAGHAQLGDFKSRVHACHATLAGVDPDAEFVIATLITTNPRPTGVQRQMAQIIHDTLVAAINAFDAKFCWQCCVFIESVERSSYLKTDSKHHCGVTLTAPQIP</sequence>
<dbReference type="GO" id="GO:0016853">
    <property type="term" value="F:isomerase activity"/>
    <property type="evidence" value="ECO:0007669"/>
    <property type="project" value="UniProtKB-KW"/>
</dbReference>
<dbReference type="RefSeq" id="WP_090467090.1">
    <property type="nucleotide sequence ID" value="NZ_FNRV01000001.1"/>
</dbReference>
<gene>
    <name evidence="1" type="ORF">SAMN05216205_4063</name>
</gene>
<dbReference type="Gene3D" id="3.30.429.10">
    <property type="entry name" value="Macrophage Migration Inhibitory Factor"/>
    <property type="match status" value="1"/>
</dbReference>
<accession>A0ABY0Y767</accession>
<reference evidence="1 2" key="1">
    <citation type="submission" date="2016-10" db="EMBL/GenBank/DDBJ databases">
        <authorList>
            <person name="Varghese N."/>
            <person name="Submissions S."/>
        </authorList>
    </citation>
    <scope>NUCLEOTIDE SEQUENCE [LARGE SCALE GENOMIC DNA]</scope>
    <source>
        <strain evidence="1 2">DSM 18327</strain>
    </source>
</reference>
<organism evidence="1 2">
    <name type="scientific">Pseudomonas mohnii</name>
    <dbReference type="NCBI Taxonomy" id="395600"/>
    <lineage>
        <taxon>Bacteria</taxon>
        <taxon>Pseudomonadati</taxon>
        <taxon>Pseudomonadota</taxon>
        <taxon>Gammaproteobacteria</taxon>
        <taxon>Pseudomonadales</taxon>
        <taxon>Pseudomonadaceae</taxon>
        <taxon>Pseudomonas</taxon>
    </lineage>
</organism>
<dbReference type="Proteomes" id="UP000199665">
    <property type="component" value="Unassembled WGS sequence"/>
</dbReference>
<dbReference type="SUPFAM" id="SSF55331">
    <property type="entry name" value="Tautomerase/MIF"/>
    <property type="match status" value="1"/>
</dbReference>
<evidence type="ECO:0000313" key="2">
    <source>
        <dbReference type="Proteomes" id="UP000199665"/>
    </source>
</evidence>
<protein>
    <submittedName>
        <fullName evidence="1">5-carboxymethyl-2-hydroxymuconate isomerase</fullName>
    </submittedName>
</protein>
<dbReference type="EMBL" id="FNRV01000001">
    <property type="protein sequence ID" value="SED05242.1"/>
    <property type="molecule type" value="Genomic_DNA"/>
</dbReference>
<keyword evidence="1" id="KW-0413">Isomerase</keyword>
<keyword evidence="2" id="KW-1185">Reference proteome</keyword>
<evidence type="ECO:0000313" key="1">
    <source>
        <dbReference type="EMBL" id="SED05242.1"/>
    </source>
</evidence>
<name>A0ABY0Y767_9PSED</name>
<dbReference type="InterPro" id="IPR014347">
    <property type="entry name" value="Tautomerase/MIF_sf"/>
</dbReference>
<comment type="caution">
    <text evidence="1">The sequence shown here is derived from an EMBL/GenBank/DDBJ whole genome shotgun (WGS) entry which is preliminary data.</text>
</comment>
<proteinExistence type="predicted"/>